<sequence>MDRIGSGLRTALLAASLGLSAAGAQAYSAVYAFGDSLSDNGNLYAATSALASLSLLPQALPQSADYWNGRFSNGPVAVEVLAGELGVPLLDMAYGGATTALTPSYPTPLGSFNTGVSAQVSGYLGVTSGVADASGLYVVWAGANDLRDAFAGLADPTLTLAQLQTQLSTASSTVIGNLVSSVTTLYAAGARDFLLPTLPDFGLTPEGQAAQSLIPTSVFSLSDFSTTFDAQLTLTYQALELALPGATLTVFDTLAIQRAVYADPAAYGIGDVDTPCFSGYVGVAGAQCAAGFATDAMFWDKVHPSAVTHEVLGEAMAAELMASAVPEPSALLSMAAGVLLLIGVSARRQRRS</sequence>
<dbReference type="RefSeq" id="WP_341373188.1">
    <property type="nucleotide sequence ID" value="NZ_JBBUTF010000004.1"/>
</dbReference>
<comment type="caution">
    <text evidence="4">The sequence shown here is derived from an EMBL/GenBank/DDBJ whole genome shotgun (WGS) entry which is preliminary data.</text>
</comment>
<evidence type="ECO:0000256" key="2">
    <source>
        <dbReference type="SAM" id="Phobius"/>
    </source>
</evidence>
<dbReference type="SUPFAM" id="SSF52266">
    <property type="entry name" value="SGNH hydrolase"/>
    <property type="match status" value="1"/>
</dbReference>
<keyword evidence="2" id="KW-1133">Transmembrane helix</keyword>
<dbReference type="PANTHER" id="PTHR45648:SF22">
    <property type="entry name" value="GDSL LIPASE_ACYLHYDROLASE FAMILY PROTEIN (AFU_ORTHOLOGUE AFUA_4G14700)"/>
    <property type="match status" value="1"/>
</dbReference>
<dbReference type="InterPro" id="IPR013424">
    <property type="entry name" value="Ice-binding_C"/>
</dbReference>
<dbReference type="EMBL" id="JBBUTF010000004">
    <property type="protein sequence ID" value="MEK8025406.1"/>
    <property type="molecule type" value="Genomic_DNA"/>
</dbReference>
<name>A0ABU9B6B4_9BURK</name>
<keyword evidence="5" id="KW-1185">Reference proteome</keyword>
<accession>A0ABU9B6B4</accession>
<dbReference type="InterPro" id="IPR051058">
    <property type="entry name" value="GDSL_Est/Lipase"/>
</dbReference>
<dbReference type="CDD" id="cd01846">
    <property type="entry name" value="fatty_acyltransferase_like"/>
    <property type="match status" value="1"/>
</dbReference>
<dbReference type="InterPro" id="IPR036514">
    <property type="entry name" value="SGNH_hydro_sf"/>
</dbReference>
<feature type="chain" id="PRO_5045727340" evidence="3">
    <location>
        <begin position="27"/>
        <end position="352"/>
    </location>
</feature>
<keyword evidence="3" id="KW-0732">Signal</keyword>
<dbReference type="PANTHER" id="PTHR45648">
    <property type="entry name" value="GDSL LIPASE/ACYLHYDROLASE FAMILY PROTEIN (AFU_ORTHOLOGUE AFUA_4G14700)"/>
    <property type="match status" value="1"/>
</dbReference>
<evidence type="ECO:0000256" key="3">
    <source>
        <dbReference type="SAM" id="SignalP"/>
    </source>
</evidence>
<keyword evidence="2" id="KW-0472">Membrane</keyword>
<proteinExistence type="predicted"/>
<feature type="transmembrane region" description="Helical" evidence="2">
    <location>
        <begin position="329"/>
        <end position="346"/>
    </location>
</feature>
<evidence type="ECO:0000313" key="4">
    <source>
        <dbReference type="EMBL" id="MEK8025406.1"/>
    </source>
</evidence>
<gene>
    <name evidence="4" type="ORF">AACH11_05475</name>
</gene>
<keyword evidence="2" id="KW-0812">Transmembrane</keyword>
<keyword evidence="1 4" id="KW-0378">Hydrolase</keyword>
<dbReference type="InterPro" id="IPR001087">
    <property type="entry name" value="GDSL"/>
</dbReference>
<evidence type="ECO:0000256" key="1">
    <source>
        <dbReference type="ARBA" id="ARBA00022801"/>
    </source>
</evidence>
<evidence type="ECO:0000313" key="5">
    <source>
        <dbReference type="Proteomes" id="UP001368500"/>
    </source>
</evidence>
<dbReference type="Pfam" id="PF00657">
    <property type="entry name" value="Lipase_GDSL"/>
    <property type="match status" value="1"/>
</dbReference>
<feature type="signal peptide" evidence="3">
    <location>
        <begin position="1"/>
        <end position="26"/>
    </location>
</feature>
<dbReference type="NCBIfam" id="TIGR02595">
    <property type="entry name" value="PEP_CTERM"/>
    <property type="match status" value="1"/>
</dbReference>
<dbReference type="EC" id="3.1.-.-" evidence="4"/>
<dbReference type="Proteomes" id="UP001368500">
    <property type="component" value="Unassembled WGS sequence"/>
</dbReference>
<dbReference type="GO" id="GO:0016787">
    <property type="term" value="F:hydrolase activity"/>
    <property type="evidence" value="ECO:0007669"/>
    <property type="project" value="UniProtKB-KW"/>
</dbReference>
<organism evidence="4 5">
    <name type="scientific">Pseudaquabacterium rugosum</name>
    <dbReference type="NCBI Taxonomy" id="2984194"/>
    <lineage>
        <taxon>Bacteria</taxon>
        <taxon>Pseudomonadati</taxon>
        <taxon>Pseudomonadota</taxon>
        <taxon>Betaproteobacteria</taxon>
        <taxon>Burkholderiales</taxon>
        <taxon>Sphaerotilaceae</taxon>
        <taxon>Pseudaquabacterium</taxon>
    </lineage>
</organism>
<dbReference type="Gene3D" id="3.40.50.1110">
    <property type="entry name" value="SGNH hydrolase"/>
    <property type="match status" value="1"/>
</dbReference>
<protein>
    <submittedName>
        <fullName evidence="4">SGNH/GDSL hydrolase family protein</fullName>
        <ecNumber evidence="4">3.1.-.-</ecNumber>
    </submittedName>
</protein>
<reference evidence="4 5" key="1">
    <citation type="submission" date="2024-04" db="EMBL/GenBank/DDBJ databases">
        <title>Novel species of the genus Ideonella isolated from streams.</title>
        <authorList>
            <person name="Lu H."/>
        </authorList>
    </citation>
    <scope>NUCLEOTIDE SEQUENCE [LARGE SCALE GENOMIC DNA]</scope>
    <source>
        <strain evidence="4 5">BYS139W</strain>
    </source>
</reference>